<evidence type="ECO:0000313" key="3">
    <source>
        <dbReference type="Proteomes" id="UP000308197"/>
    </source>
</evidence>
<dbReference type="InParanoid" id="A0A5C3P0L6"/>
<proteinExistence type="predicted"/>
<evidence type="ECO:0000313" key="2">
    <source>
        <dbReference type="EMBL" id="TFK82842.1"/>
    </source>
</evidence>
<dbReference type="EMBL" id="ML211445">
    <property type="protein sequence ID" value="TFK82842.1"/>
    <property type="molecule type" value="Genomic_DNA"/>
</dbReference>
<name>A0A5C3P0L6_9APHY</name>
<organism evidence="2 3">
    <name type="scientific">Polyporus arcularius HHB13444</name>
    <dbReference type="NCBI Taxonomy" id="1314778"/>
    <lineage>
        <taxon>Eukaryota</taxon>
        <taxon>Fungi</taxon>
        <taxon>Dikarya</taxon>
        <taxon>Basidiomycota</taxon>
        <taxon>Agaricomycotina</taxon>
        <taxon>Agaricomycetes</taxon>
        <taxon>Polyporales</taxon>
        <taxon>Polyporaceae</taxon>
        <taxon>Polyporus</taxon>
    </lineage>
</organism>
<protein>
    <submittedName>
        <fullName evidence="2">Uncharacterized protein</fullName>
    </submittedName>
</protein>
<gene>
    <name evidence="2" type="ORF">K466DRAFT_284986</name>
</gene>
<sequence length="254" mass="27912">MHTQHAPRVSPLCCPASCALSAIGRASDQRGTSRSVLRHGAGHLFGRACHFPVCTSILRTDLPRRPASVPATPARMRRARRLSRVRRLLGGAVHAWVCQIQSPWLDSICGRQSNLCNGPVWRFVPSVRTPRSVQLVRHTTIQWGQSCNPRTQQSRPGIRRSSTCMSRRRSVTPRDGDGQSSCVLCRHVSPPPDLDPRPTIDCANVYVWTPLRPWLSSPLARAARQAHPPGHGVAQPVSGTSHSKAPPLPPARIH</sequence>
<feature type="region of interest" description="Disordered" evidence="1">
    <location>
        <begin position="222"/>
        <end position="254"/>
    </location>
</feature>
<dbReference type="Proteomes" id="UP000308197">
    <property type="component" value="Unassembled WGS sequence"/>
</dbReference>
<dbReference type="AlphaFoldDB" id="A0A5C3P0L6"/>
<feature type="region of interest" description="Disordered" evidence="1">
    <location>
        <begin position="147"/>
        <end position="182"/>
    </location>
</feature>
<evidence type="ECO:0000256" key="1">
    <source>
        <dbReference type="SAM" id="MobiDB-lite"/>
    </source>
</evidence>
<keyword evidence="3" id="KW-1185">Reference proteome</keyword>
<accession>A0A5C3P0L6</accession>
<reference evidence="2 3" key="1">
    <citation type="journal article" date="2019" name="Nat. Ecol. Evol.">
        <title>Megaphylogeny resolves global patterns of mushroom evolution.</title>
        <authorList>
            <person name="Varga T."/>
            <person name="Krizsan K."/>
            <person name="Foldi C."/>
            <person name="Dima B."/>
            <person name="Sanchez-Garcia M."/>
            <person name="Sanchez-Ramirez S."/>
            <person name="Szollosi G.J."/>
            <person name="Szarkandi J.G."/>
            <person name="Papp V."/>
            <person name="Albert L."/>
            <person name="Andreopoulos W."/>
            <person name="Angelini C."/>
            <person name="Antonin V."/>
            <person name="Barry K.W."/>
            <person name="Bougher N.L."/>
            <person name="Buchanan P."/>
            <person name="Buyck B."/>
            <person name="Bense V."/>
            <person name="Catcheside P."/>
            <person name="Chovatia M."/>
            <person name="Cooper J."/>
            <person name="Damon W."/>
            <person name="Desjardin D."/>
            <person name="Finy P."/>
            <person name="Geml J."/>
            <person name="Haridas S."/>
            <person name="Hughes K."/>
            <person name="Justo A."/>
            <person name="Karasinski D."/>
            <person name="Kautmanova I."/>
            <person name="Kiss B."/>
            <person name="Kocsube S."/>
            <person name="Kotiranta H."/>
            <person name="LaButti K.M."/>
            <person name="Lechner B.E."/>
            <person name="Liimatainen K."/>
            <person name="Lipzen A."/>
            <person name="Lukacs Z."/>
            <person name="Mihaltcheva S."/>
            <person name="Morgado L.N."/>
            <person name="Niskanen T."/>
            <person name="Noordeloos M.E."/>
            <person name="Ohm R.A."/>
            <person name="Ortiz-Santana B."/>
            <person name="Ovrebo C."/>
            <person name="Racz N."/>
            <person name="Riley R."/>
            <person name="Savchenko A."/>
            <person name="Shiryaev A."/>
            <person name="Soop K."/>
            <person name="Spirin V."/>
            <person name="Szebenyi C."/>
            <person name="Tomsovsky M."/>
            <person name="Tulloss R.E."/>
            <person name="Uehling J."/>
            <person name="Grigoriev I.V."/>
            <person name="Vagvolgyi C."/>
            <person name="Papp T."/>
            <person name="Martin F.M."/>
            <person name="Miettinen O."/>
            <person name="Hibbett D.S."/>
            <person name="Nagy L.G."/>
        </authorList>
    </citation>
    <scope>NUCLEOTIDE SEQUENCE [LARGE SCALE GENOMIC DNA]</scope>
    <source>
        <strain evidence="2 3">HHB13444</strain>
    </source>
</reference>